<evidence type="ECO:0000256" key="4">
    <source>
        <dbReference type="ARBA" id="ARBA00023136"/>
    </source>
</evidence>
<sequence length="153" mass="17185">MSITASIWFFVYVGVFTMTSLFSLMLIVPLMGVSFVCAGLLILIGMFSNVVFQCAQKIYEWNITILQSLLVKLADRIPPAHQSPEDNNSLKQERKKRIGGLQSIVWVKTRLIHVSEKIKSKMSYCIRTCVGCFTSASRFLCSKDNPVTPKPST</sequence>
<keyword evidence="7" id="KW-1185">Reference proteome</keyword>
<evidence type="ECO:0000313" key="7">
    <source>
        <dbReference type="Proteomes" id="UP000095728"/>
    </source>
</evidence>
<protein>
    <recommendedName>
        <fullName evidence="5">Outer spore wall protein 5</fullName>
    </recommendedName>
</protein>
<name>A0A1E5RN79_9ASCO</name>
<comment type="caution">
    <text evidence="6">The sequence shown here is derived from an EMBL/GenBank/DDBJ whole genome shotgun (WGS) entry which is preliminary data.</text>
</comment>
<accession>A0A1E5RN79</accession>
<dbReference type="EMBL" id="LPNM01000005">
    <property type="protein sequence ID" value="OEJ88347.1"/>
    <property type="molecule type" value="Genomic_DNA"/>
</dbReference>
<dbReference type="InParanoid" id="A0A1E5RN79"/>
<feature type="transmembrane region" description="Helical" evidence="5">
    <location>
        <begin position="33"/>
        <end position="52"/>
    </location>
</feature>
<keyword evidence="4 5" id="KW-0472">Membrane</keyword>
<dbReference type="Proteomes" id="UP000095728">
    <property type="component" value="Unassembled WGS sequence"/>
</dbReference>
<keyword evidence="2 5" id="KW-0812">Transmembrane</keyword>
<reference evidence="7" key="1">
    <citation type="journal article" date="2016" name="Genome Announc.">
        <title>Genome sequences of three species of Hanseniaspora isolated from spontaneous wine fermentations.</title>
        <authorList>
            <person name="Sternes P.R."/>
            <person name="Lee D."/>
            <person name="Kutyna D.R."/>
            <person name="Borneman A.R."/>
        </authorList>
    </citation>
    <scope>NUCLEOTIDE SEQUENCE [LARGE SCALE GENOMIC DNA]</scope>
    <source>
        <strain evidence="7">AWRI3579</strain>
    </source>
</reference>
<dbReference type="GO" id="GO:0016020">
    <property type="term" value="C:membrane"/>
    <property type="evidence" value="ECO:0007669"/>
    <property type="project" value="UniProtKB-SubCell"/>
</dbReference>
<dbReference type="Pfam" id="PF17062">
    <property type="entry name" value="Osw5"/>
    <property type="match status" value="1"/>
</dbReference>
<keyword evidence="3 5" id="KW-1133">Transmembrane helix</keyword>
<dbReference type="GO" id="GO:0030435">
    <property type="term" value="P:sporulation resulting in formation of a cellular spore"/>
    <property type="evidence" value="ECO:0007669"/>
    <property type="project" value="UniProtKB-UniRule"/>
</dbReference>
<comment type="function">
    <text evidence="5">Involved in spore wall assembly.</text>
</comment>
<evidence type="ECO:0000256" key="5">
    <source>
        <dbReference type="RuleBase" id="RU363006"/>
    </source>
</evidence>
<comment type="similarity">
    <text evidence="5">Belongs to the OSW5 family.</text>
</comment>
<dbReference type="FunCoup" id="A0A1E5RN79">
    <property type="interactions" value="10"/>
</dbReference>
<dbReference type="InterPro" id="IPR031430">
    <property type="entry name" value="Osw5"/>
</dbReference>
<proteinExistence type="inferred from homology"/>
<evidence type="ECO:0000256" key="3">
    <source>
        <dbReference type="ARBA" id="ARBA00022989"/>
    </source>
</evidence>
<organism evidence="6 7">
    <name type="scientific">Hanseniaspora osmophila</name>
    <dbReference type="NCBI Taxonomy" id="56408"/>
    <lineage>
        <taxon>Eukaryota</taxon>
        <taxon>Fungi</taxon>
        <taxon>Dikarya</taxon>
        <taxon>Ascomycota</taxon>
        <taxon>Saccharomycotina</taxon>
        <taxon>Saccharomycetes</taxon>
        <taxon>Saccharomycodales</taxon>
        <taxon>Saccharomycodaceae</taxon>
        <taxon>Hanseniaspora</taxon>
    </lineage>
</organism>
<evidence type="ECO:0000256" key="2">
    <source>
        <dbReference type="ARBA" id="ARBA00022692"/>
    </source>
</evidence>
<comment type="subcellular location">
    <subcellularLocation>
        <location evidence="1 5">Membrane</location>
    </subcellularLocation>
</comment>
<feature type="transmembrane region" description="Helical" evidence="5">
    <location>
        <begin position="7"/>
        <end position="27"/>
    </location>
</feature>
<gene>
    <name evidence="6" type="ORF">AWRI3579_g921</name>
</gene>
<evidence type="ECO:0000256" key="1">
    <source>
        <dbReference type="ARBA" id="ARBA00004370"/>
    </source>
</evidence>
<dbReference type="AlphaFoldDB" id="A0A1E5RN79"/>
<evidence type="ECO:0000313" key="6">
    <source>
        <dbReference type="EMBL" id="OEJ88347.1"/>
    </source>
</evidence>
<keyword evidence="5" id="KW-0749">Sporulation</keyword>